<protein>
    <submittedName>
        <fullName evidence="6">ABC transporter ATP-binding protein Uup</fullName>
    </submittedName>
</protein>
<feature type="region of interest" description="Disordered" evidence="4">
    <location>
        <begin position="224"/>
        <end position="246"/>
    </location>
</feature>
<keyword evidence="7" id="KW-1185">Reference proteome</keyword>
<dbReference type="GO" id="GO:0016887">
    <property type="term" value="F:ATP hydrolysis activity"/>
    <property type="evidence" value="ECO:0007669"/>
    <property type="project" value="InterPro"/>
</dbReference>
<dbReference type="InterPro" id="IPR050611">
    <property type="entry name" value="ABCF"/>
</dbReference>
<accession>A0A0W0TFA2</accession>
<evidence type="ECO:0000256" key="1">
    <source>
        <dbReference type="ARBA" id="ARBA00022737"/>
    </source>
</evidence>
<dbReference type="PANTHER" id="PTHR19211:SF6">
    <property type="entry name" value="BLL7188 PROTEIN"/>
    <property type="match status" value="1"/>
</dbReference>
<dbReference type="CDD" id="cd03221">
    <property type="entry name" value="ABCF_EF-3"/>
    <property type="match status" value="1"/>
</dbReference>
<gene>
    <name evidence="6" type="primary">uup_2</name>
    <name evidence="6" type="ORF">Lery_2308</name>
</gene>
<dbReference type="EMBL" id="LNYA01000034">
    <property type="protein sequence ID" value="KTC94141.1"/>
    <property type="molecule type" value="Genomic_DNA"/>
</dbReference>
<feature type="compositionally biased region" description="Basic residues" evidence="4">
    <location>
        <begin position="234"/>
        <end position="243"/>
    </location>
</feature>
<dbReference type="PATRIC" id="fig|448.7.peg.2427"/>
<evidence type="ECO:0000259" key="5">
    <source>
        <dbReference type="PROSITE" id="PS50893"/>
    </source>
</evidence>
<dbReference type="PROSITE" id="PS00211">
    <property type="entry name" value="ABC_TRANSPORTER_1"/>
    <property type="match status" value="1"/>
</dbReference>
<dbReference type="PROSITE" id="PS50893">
    <property type="entry name" value="ABC_TRANSPORTER_2"/>
    <property type="match status" value="1"/>
</dbReference>
<dbReference type="GO" id="GO:0005524">
    <property type="term" value="F:ATP binding"/>
    <property type="evidence" value="ECO:0007669"/>
    <property type="project" value="UniProtKB-KW"/>
</dbReference>
<evidence type="ECO:0000256" key="3">
    <source>
        <dbReference type="ARBA" id="ARBA00022840"/>
    </source>
</evidence>
<keyword evidence="2" id="KW-0547">Nucleotide-binding</keyword>
<evidence type="ECO:0000256" key="2">
    <source>
        <dbReference type="ARBA" id="ARBA00022741"/>
    </source>
</evidence>
<dbReference type="Proteomes" id="UP000054773">
    <property type="component" value="Unassembled WGS sequence"/>
</dbReference>
<dbReference type="OrthoDB" id="9808609at2"/>
<organism evidence="6 7">
    <name type="scientific">Legionella erythra</name>
    <dbReference type="NCBI Taxonomy" id="448"/>
    <lineage>
        <taxon>Bacteria</taxon>
        <taxon>Pseudomonadati</taxon>
        <taxon>Pseudomonadota</taxon>
        <taxon>Gammaproteobacteria</taxon>
        <taxon>Legionellales</taxon>
        <taxon>Legionellaceae</taxon>
        <taxon>Legionella</taxon>
    </lineage>
</organism>
<dbReference type="AlphaFoldDB" id="A0A0W0TFA2"/>
<dbReference type="SMART" id="SM00382">
    <property type="entry name" value="AAA"/>
    <property type="match status" value="2"/>
</dbReference>
<keyword evidence="3 6" id="KW-0067">ATP-binding</keyword>
<dbReference type="InterPro" id="IPR003593">
    <property type="entry name" value="AAA+_ATPase"/>
</dbReference>
<name>A0A0W0TFA2_LEGER</name>
<dbReference type="InterPro" id="IPR017871">
    <property type="entry name" value="ABC_transporter-like_CS"/>
</dbReference>
<dbReference type="Pfam" id="PF00005">
    <property type="entry name" value="ABC_tran"/>
    <property type="match status" value="2"/>
</dbReference>
<sequence length="469" mass="52713">MFRPVELRGISLSFPHKTCFSDFTARIGPRARIAIIGKNGSGKSSLLKLLSGELSIQEGSIIRPEGLIVGHVPQLASGERYEQLSGAQRFHAALNDALKHQPTLLLLDEPTNHLDTVNRQNLMKFLDHFPGAVVIASHDQALLRQSIQTLWHIQDNQQVAVHEGSYDDYRQSLANRQKKVHQALSQLSQEKKALHQKRMNEQVRVKKKRIHGEKKYDGDKLALRSAQGRGQRTANKHSKHLNHNKQQWLAEKEALRQPEIIRPDFSLTGKTQGNKRLVCIQQGEVGYDTPLLQSIHLSMTGHERLALSGPNGVGKSTLMKAMLSETGPRLRGQWLLPAKEAIGYLDQHYSTLNPAHSVYETIESLPLNWHSQAIRNHLNRFLFRKNEEVQARVATLSGGEKARLALAVIAALPPQLLLLDEITNNLDLETREHVIEVLCDFPGAMIIISHDQAFLQAIGVERFYTLGLE</sequence>
<comment type="caution">
    <text evidence="6">The sequence shown here is derived from an EMBL/GenBank/DDBJ whole genome shotgun (WGS) entry which is preliminary data.</text>
</comment>
<evidence type="ECO:0000313" key="7">
    <source>
        <dbReference type="Proteomes" id="UP000054773"/>
    </source>
</evidence>
<dbReference type="InterPro" id="IPR027417">
    <property type="entry name" value="P-loop_NTPase"/>
</dbReference>
<dbReference type="PANTHER" id="PTHR19211">
    <property type="entry name" value="ATP-BINDING TRANSPORT PROTEIN-RELATED"/>
    <property type="match status" value="1"/>
</dbReference>
<keyword evidence="1" id="KW-0677">Repeat</keyword>
<proteinExistence type="predicted"/>
<dbReference type="SUPFAM" id="SSF52540">
    <property type="entry name" value="P-loop containing nucleoside triphosphate hydrolases"/>
    <property type="match status" value="2"/>
</dbReference>
<reference evidence="6 7" key="1">
    <citation type="submission" date="2015-11" db="EMBL/GenBank/DDBJ databases">
        <title>Genomic analysis of 38 Legionella species identifies large and diverse effector repertoires.</title>
        <authorList>
            <person name="Burstein D."/>
            <person name="Amaro F."/>
            <person name="Zusman T."/>
            <person name="Lifshitz Z."/>
            <person name="Cohen O."/>
            <person name="Gilbert J.A."/>
            <person name="Pupko T."/>
            <person name="Shuman H.A."/>
            <person name="Segal G."/>
        </authorList>
    </citation>
    <scope>NUCLEOTIDE SEQUENCE [LARGE SCALE GENOMIC DNA]</scope>
    <source>
        <strain evidence="6 7">SE-32A-C8</strain>
    </source>
</reference>
<dbReference type="STRING" id="448.Lery_2308"/>
<evidence type="ECO:0000256" key="4">
    <source>
        <dbReference type="SAM" id="MobiDB-lite"/>
    </source>
</evidence>
<dbReference type="InterPro" id="IPR003439">
    <property type="entry name" value="ABC_transporter-like_ATP-bd"/>
</dbReference>
<evidence type="ECO:0000313" key="6">
    <source>
        <dbReference type="EMBL" id="KTC94141.1"/>
    </source>
</evidence>
<dbReference type="Gene3D" id="3.40.50.300">
    <property type="entry name" value="P-loop containing nucleotide triphosphate hydrolases"/>
    <property type="match status" value="3"/>
</dbReference>
<feature type="domain" description="ABC transporter" evidence="5">
    <location>
        <begin position="5"/>
        <end position="180"/>
    </location>
</feature>